<evidence type="ECO:0000313" key="2">
    <source>
        <dbReference type="EMBL" id="PIO72440.1"/>
    </source>
</evidence>
<accession>A0A2G9USF2</accession>
<sequence length="135" mass="15264">MDTVSHTGYQSKEKVRSKYQASKEYKSKDIKYDPSGHSRSQTGLRSVNQELVQKRRYQKAQNAGKKKKGGKKRDTTTTSSAYKAQIQVRLVYGPSTFVGAPRGRLPCASKFIAFLVERFCGLLSACPHYRVNIRN</sequence>
<dbReference type="Proteomes" id="UP000230423">
    <property type="component" value="Unassembled WGS sequence"/>
</dbReference>
<feature type="compositionally biased region" description="Polar residues" evidence="1">
    <location>
        <begin position="37"/>
        <end position="51"/>
    </location>
</feature>
<feature type="compositionally biased region" description="Basic and acidic residues" evidence="1">
    <location>
        <begin position="11"/>
        <end position="36"/>
    </location>
</feature>
<gene>
    <name evidence="2" type="ORF">TELCIR_05641</name>
</gene>
<protein>
    <submittedName>
        <fullName evidence="2">Uncharacterized protein</fullName>
    </submittedName>
</protein>
<organism evidence="2 3">
    <name type="scientific">Teladorsagia circumcincta</name>
    <name type="common">Brown stomach worm</name>
    <name type="synonym">Ostertagia circumcincta</name>
    <dbReference type="NCBI Taxonomy" id="45464"/>
    <lineage>
        <taxon>Eukaryota</taxon>
        <taxon>Metazoa</taxon>
        <taxon>Ecdysozoa</taxon>
        <taxon>Nematoda</taxon>
        <taxon>Chromadorea</taxon>
        <taxon>Rhabditida</taxon>
        <taxon>Rhabditina</taxon>
        <taxon>Rhabditomorpha</taxon>
        <taxon>Strongyloidea</taxon>
        <taxon>Trichostrongylidae</taxon>
        <taxon>Teladorsagia</taxon>
    </lineage>
</organism>
<proteinExistence type="predicted"/>
<evidence type="ECO:0000256" key="1">
    <source>
        <dbReference type="SAM" id="MobiDB-lite"/>
    </source>
</evidence>
<feature type="region of interest" description="Disordered" evidence="1">
    <location>
        <begin position="1"/>
        <end position="80"/>
    </location>
</feature>
<evidence type="ECO:0000313" key="3">
    <source>
        <dbReference type="Proteomes" id="UP000230423"/>
    </source>
</evidence>
<feature type="compositionally biased region" description="Polar residues" evidence="1">
    <location>
        <begin position="1"/>
        <end position="10"/>
    </location>
</feature>
<keyword evidence="3" id="KW-1185">Reference proteome</keyword>
<reference evidence="2 3" key="1">
    <citation type="submission" date="2015-09" db="EMBL/GenBank/DDBJ databases">
        <title>Draft genome of the parasitic nematode Teladorsagia circumcincta isolate WARC Sus (inbred).</title>
        <authorList>
            <person name="Mitreva M."/>
        </authorList>
    </citation>
    <scope>NUCLEOTIDE SEQUENCE [LARGE SCALE GENOMIC DNA]</scope>
    <source>
        <strain evidence="2 3">S</strain>
    </source>
</reference>
<dbReference type="AlphaFoldDB" id="A0A2G9USF2"/>
<feature type="compositionally biased region" description="Basic residues" evidence="1">
    <location>
        <begin position="54"/>
        <end position="71"/>
    </location>
</feature>
<name>A0A2G9USF2_TELCI</name>
<dbReference type="EMBL" id="KZ345677">
    <property type="protein sequence ID" value="PIO72440.1"/>
    <property type="molecule type" value="Genomic_DNA"/>
</dbReference>